<name>A0A2A4YI59_UNCAE</name>
<dbReference type="PROSITE" id="PS50851">
    <property type="entry name" value="CHEW"/>
    <property type="match status" value="1"/>
</dbReference>
<organism evidence="2 3">
    <name type="scientific">Aerophobetes bacterium</name>
    <dbReference type="NCBI Taxonomy" id="2030807"/>
    <lineage>
        <taxon>Bacteria</taxon>
        <taxon>Candidatus Aerophobota</taxon>
    </lineage>
</organism>
<dbReference type="GO" id="GO:0006935">
    <property type="term" value="P:chemotaxis"/>
    <property type="evidence" value="ECO:0007669"/>
    <property type="project" value="InterPro"/>
</dbReference>
<dbReference type="GO" id="GO:0007165">
    <property type="term" value="P:signal transduction"/>
    <property type="evidence" value="ECO:0007669"/>
    <property type="project" value="InterPro"/>
</dbReference>
<proteinExistence type="predicted"/>
<dbReference type="InterPro" id="IPR036061">
    <property type="entry name" value="CheW-like_dom_sf"/>
</dbReference>
<dbReference type="InterPro" id="IPR002545">
    <property type="entry name" value="CheW-lke_dom"/>
</dbReference>
<evidence type="ECO:0000313" key="3">
    <source>
        <dbReference type="Proteomes" id="UP000217838"/>
    </source>
</evidence>
<evidence type="ECO:0000259" key="1">
    <source>
        <dbReference type="PROSITE" id="PS50851"/>
    </source>
</evidence>
<dbReference type="Proteomes" id="UP000217838">
    <property type="component" value="Unassembled WGS sequence"/>
</dbReference>
<gene>
    <name evidence="2" type="ORF">COB11_04410</name>
</gene>
<reference evidence="3" key="1">
    <citation type="submission" date="2017-08" db="EMBL/GenBank/DDBJ databases">
        <title>A dynamic microbial community with high functional redundancy inhabits the cold, oxic subseafloor aquifer.</title>
        <authorList>
            <person name="Tully B.J."/>
            <person name="Wheat C.G."/>
            <person name="Glazer B.T."/>
            <person name="Huber J.A."/>
        </authorList>
    </citation>
    <scope>NUCLEOTIDE SEQUENCE [LARGE SCALE GENOMIC DNA]</scope>
</reference>
<sequence length="119" mass="13407">MQKIDRVVRACSIRPVPNTSTHIIGMLDLQGSVIPVIGFRTILGMESKEIGITDMMTLCETSGKQIAILVDLMSSMSYFRLFKSNAHGSSRPPERTNRRWNGLKKVILSRYRVNALRKA</sequence>
<accession>A0A2A4YI59</accession>
<evidence type="ECO:0000313" key="2">
    <source>
        <dbReference type="EMBL" id="PCI94017.1"/>
    </source>
</evidence>
<dbReference type="SUPFAM" id="SSF50341">
    <property type="entry name" value="CheW-like"/>
    <property type="match status" value="1"/>
</dbReference>
<comment type="caution">
    <text evidence="2">The sequence shown here is derived from an EMBL/GenBank/DDBJ whole genome shotgun (WGS) entry which is preliminary data.</text>
</comment>
<dbReference type="EMBL" id="NVUU01000047">
    <property type="protein sequence ID" value="PCI94017.1"/>
    <property type="molecule type" value="Genomic_DNA"/>
</dbReference>
<protein>
    <recommendedName>
        <fullName evidence="1">CheW-like domain-containing protein</fullName>
    </recommendedName>
</protein>
<feature type="domain" description="CheW-like" evidence="1">
    <location>
        <begin position="1"/>
        <end position="119"/>
    </location>
</feature>
<dbReference type="AlphaFoldDB" id="A0A2A4YI59"/>
<dbReference type="Pfam" id="PF01584">
    <property type="entry name" value="CheW"/>
    <property type="match status" value="1"/>
</dbReference>
<dbReference type="Gene3D" id="2.40.50.180">
    <property type="entry name" value="CheA-289, Domain 4"/>
    <property type="match status" value="1"/>
</dbReference>